<evidence type="ECO:0000313" key="2">
    <source>
        <dbReference type="EMBL" id="AXX98906.1"/>
    </source>
</evidence>
<reference evidence="2 3" key="1">
    <citation type="submission" date="2018-09" db="EMBL/GenBank/DDBJ databases">
        <title>Profundibacter amoris BAR1 gen. nov., sp. nov., a new member of the Roseobacter clade isolated at Lokis Castle Vent Field on the Arctic Mid-Oceanic Ridge.</title>
        <authorList>
            <person name="Le Moine Bauer S."/>
            <person name="Sjoeberg A.G."/>
            <person name="L'Haridon S."/>
            <person name="Stokke R."/>
            <person name="Roalkvam I."/>
            <person name="Steen I.H."/>
            <person name="Dahle H."/>
        </authorList>
    </citation>
    <scope>NUCLEOTIDE SEQUENCE [LARGE SCALE GENOMIC DNA]</scope>
    <source>
        <strain evidence="2 3">BAR1</strain>
    </source>
</reference>
<protein>
    <submittedName>
        <fullName evidence="2">Cobalamin biosynthesis protein CobQ</fullName>
    </submittedName>
</protein>
<evidence type="ECO:0000256" key="1">
    <source>
        <dbReference type="SAM" id="Phobius"/>
    </source>
</evidence>
<dbReference type="AlphaFoldDB" id="A0A347UJ78"/>
<name>A0A347UJ78_9RHOB</name>
<keyword evidence="1" id="KW-0472">Membrane</keyword>
<feature type="transmembrane region" description="Helical" evidence="1">
    <location>
        <begin position="86"/>
        <end position="104"/>
    </location>
</feature>
<sequence>MLLGAAVFGRANHARITAAALLGGLAPDISLYVMAGWALFVQNIPPDVVFGQYYFSREWMQVFAYDNSFILWGALLGFGLWRRKPLVIAFAGAAILHLVTDFLLHHDDARPHFWPLSDWVFQSPVSYWDSRYYGRIIAPLELLMDFILCFILWQRHRGRWARYVVGGTTAVLFVPLVLWGVAMTDGNGHWH</sequence>
<keyword evidence="1" id="KW-1133">Transmembrane helix</keyword>
<evidence type="ECO:0000313" key="3">
    <source>
        <dbReference type="Proteomes" id="UP000261704"/>
    </source>
</evidence>
<keyword evidence="1" id="KW-0812">Transmembrane</keyword>
<proteinExistence type="predicted"/>
<feature type="transmembrane region" description="Helical" evidence="1">
    <location>
        <begin position="62"/>
        <end position="81"/>
    </location>
</feature>
<accession>A0A347UJ78</accession>
<dbReference type="KEGG" id="pamo:BAR1_13800"/>
<feature type="transmembrane region" description="Helical" evidence="1">
    <location>
        <begin position="20"/>
        <end position="42"/>
    </location>
</feature>
<dbReference type="EMBL" id="CP032125">
    <property type="protein sequence ID" value="AXX98906.1"/>
    <property type="molecule type" value="Genomic_DNA"/>
</dbReference>
<feature type="transmembrane region" description="Helical" evidence="1">
    <location>
        <begin position="132"/>
        <end position="153"/>
    </location>
</feature>
<keyword evidence="3" id="KW-1185">Reference proteome</keyword>
<dbReference type="OrthoDB" id="7631418at2"/>
<dbReference type="Proteomes" id="UP000261704">
    <property type="component" value="Chromosome"/>
</dbReference>
<organism evidence="2 3">
    <name type="scientific">Profundibacter amoris</name>
    <dbReference type="NCBI Taxonomy" id="2171755"/>
    <lineage>
        <taxon>Bacteria</taxon>
        <taxon>Pseudomonadati</taxon>
        <taxon>Pseudomonadota</taxon>
        <taxon>Alphaproteobacteria</taxon>
        <taxon>Rhodobacterales</taxon>
        <taxon>Paracoccaceae</taxon>
        <taxon>Profundibacter</taxon>
    </lineage>
</organism>
<feature type="transmembrane region" description="Helical" evidence="1">
    <location>
        <begin position="160"/>
        <end position="182"/>
    </location>
</feature>
<gene>
    <name evidence="2" type="ORF">BAR1_13800</name>
</gene>